<evidence type="ECO:0000313" key="2">
    <source>
        <dbReference type="EMBL" id="KAF8437626.1"/>
    </source>
</evidence>
<gene>
    <name evidence="2" type="ORF">L210DRAFT_3761860</name>
</gene>
<dbReference type="Proteomes" id="UP001194468">
    <property type="component" value="Unassembled WGS sequence"/>
</dbReference>
<feature type="compositionally biased region" description="Polar residues" evidence="1">
    <location>
        <begin position="220"/>
        <end position="229"/>
    </location>
</feature>
<feature type="compositionally biased region" description="Polar residues" evidence="1">
    <location>
        <begin position="140"/>
        <end position="150"/>
    </location>
</feature>
<reference evidence="2" key="1">
    <citation type="submission" date="2019-10" db="EMBL/GenBank/DDBJ databases">
        <authorList>
            <consortium name="DOE Joint Genome Institute"/>
            <person name="Kuo A."/>
            <person name="Miyauchi S."/>
            <person name="Kiss E."/>
            <person name="Drula E."/>
            <person name="Kohler A."/>
            <person name="Sanchez-Garcia M."/>
            <person name="Andreopoulos B."/>
            <person name="Barry K.W."/>
            <person name="Bonito G."/>
            <person name="Buee M."/>
            <person name="Carver A."/>
            <person name="Chen C."/>
            <person name="Cichocki N."/>
            <person name="Clum A."/>
            <person name="Culley D."/>
            <person name="Crous P.W."/>
            <person name="Fauchery L."/>
            <person name="Girlanda M."/>
            <person name="Hayes R."/>
            <person name="Keri Z."/>
            <person name="LaButti K."/>
            <person name="Lipzen A."/>
            <person name="Lombard V."/>
            <person name="Magnuson J."/>
            <person name="Maillard F."/>
            <person name="Morin E."/>
            <person name="Murat C."/>
            <person name="Nolan M."/>
            <person name="Ohm R."/>
            <person name="Pangilinan J."/>
            <person name="Pereira M."/>
            <person name="Perotto S."/>
            <person name="Peter M."/>
            <person name="Riley R."/>
            <person name="Sitrit Y."/>
            <person name="Stielow B."/>
            <person name="Szollosi G."/>
            <person name="Zifcakova L."/>
            <person name="Stursova M."/>
            <person name="Spatafora J.W."/>
            <person name="Tedersoo L."/>
            <person name="Vaario L.-M."/>
            <person name="Yamada A."/>
            <person name="Yan M."/>
            <person name="Wang P."/>
            <person name="Xu J."/>
            <person name="Bruns T."/>
            <person name="Baldrian P."/>
            <person name="Vilgalys R."/>
            <person name="Henrissat B."/>
            <person name="Grigoriev I.V."/>
            <person name="Hibbett D."/>
            <person name="Nagy L.G."/>
            <person name="Martin F.M."/>
        </authorList>
    </citation>
    <scope>NUCLEOTIDE SEQUENCE</scope>
    <source>
        <strain evidence="2">BED1</strain>
    </source>
</reference>
<keyword evidence="3" id="KW-1185">Reference proteome</keyword>
<feature type="compositionally biased region" description="Low complexity" evidence="1">
    <location>
        <begin position="130"/>
        <end position="139"/>
    </location>
</feature>
<feature type="compositionally biased region" description="Pro residues" evidence="1">
    <location>
        <begin position="185"/>
        <end position="195"/>
    </location>
</feature>
<comment type="caution">
    <text evidence="2">The sequence shown here is derived from an EMBL/GenBank/DDBJ whole genome shotgun (WGS) entry which is preliminary data.</text>
</comment>
<reference evidence="2" key="2">
    <citation type="journal article" date="2020" name="Nat. Commun.">
        <title>Large-scale genome sequencing of mycorrhizal fungi provides insights into the early evolution of symbiotic traits.</title>
        <authorList>
            <person name="Miyauchi S."/>
            <person name="Kiss E."/>
            <person name="Kuo A."/>
            <person name="Drula E."/>
            <person name="Kohler A."/>
            <person name="Sanchez-Garcia M."/>
            <person name="Morin E."/>
            <person name="Andreopoulos B."/>
            <person name="Barry K.W."/>
            <person name="Bonito G."/>
            <person name="Buee M."/>
            <person name="Carver A."/>
            <person name="Chen C."/>
            <person name="Cichocki N."/>
            <person name="Clum A."/>
            <person name="Culley D."/>
            <person name="Crous P.W."/>
            <person name="Fauchery L."/>
            <person name="Girlanda M."/>
            <person name="Hayes R.D."/>
            <person name="Keri Z."/>
            <person name="LaButti K."/>
            <person name="Lipzen A."/>
            <person name="Lombard V."/>
            <person name="Magnuson J."/>
            <person name="Maillard F."/>
            <person name="Murat C."/>
            <person name="Nolan M."/>
            <person name="Ohm R.A."/>
            <person name="Pangilinan J."/>
            <person name="Pereira M.F."/>
            <person name="Perotto S."/>
            <person name="Peter M."/>
            <person name="Pfister S."/>
            <person name="Riley R."/>
            <person name="Sitrit Y."/>
            <person name="Stielow J.B."/>
            <person name="Szollosi G."/>
            <person name="Zifcakova L."/>
            <person name="Stursova M."/>
            <person name="Spatafora J.W."/>
            <person name="Tedersoo L."/>
            <person name="Vaario L.M."/>
            <person name="Yamada A."/>
            <person name="Yan M."/>
            <person name="Wang P."/>
            <person name="Xu J."/>
            <person name="Bruns T."/>
            <person name="Baldrian P."/>
            <person name="Vilgalys R."/>
            <person name="Dunand C."/>
            <person name="Henrissat B."/>
            <person name="Grigoriev I.V."/>
            <person name="Hibbett D."/>
            <person name="Nagy L.G."/>
            <person name="Martin F.M."/>
        </authorList>
    </citation>
    <scope>NUCLEOTIDE SEQUENCE</scope>
    <source>
        <strain evidence="2">BED1</strain>
    </source>
</reference>
<feature type="region of interest" description="Disordered" evidence="1">
    <location>
        <begin position="110"/>
        <end position="156"/>
    </location>
</feature>
<evidence type="ECO:0000256" key="1">
    <source>
        <dbReference type="SAM" id="MobiDB-lite"/>
    </source>
</evidence>
<dbReference type="AlphaFoldDB" id="A0AAD4BQY9"/>
<sequence>MLGAPYVGQLRPSYLYSRYPRDDESPRLSPTTHSDVVYSFGSIMLQILSHIIITSAKVVHAISSGRHRCGQAARWLRSADGNTTVLVKRRHRPLSEGILEFAEEELANCRPPDIVTPTSFEGVDDALPRTSVTSKSTSTRQHPSPDQTSAPDLHPSRHQFPLEYLRQRRSLNATDGTSETNVEPPSKPETTPPEPESPKFLNPKAAIQPLPQDDVRQDLGVSTTESKTTSLQLDLPLLWQMGTSSG</sequence>
<organism evidence="2 3">
    <name type="scientific">Boletus edulis BED1</name>
    <dbReference type="NCBI Taxonomy" id="1328754"/>
    <lineage>
        <taxon>Eukaryota</taxon>
        <taxon>Fungi</taxon>
        <taxon>Dikarya</taxon>
        <taxon>Basidiomycota</taxon>
        <taxon>Agaricomycotina</taxon>
        <taxon>Agaricomycetes</taxon>
        <taxon>Agaricomycetidae</taxon>
        <taxon>Boletales</taxon>
        <taxon>Boletineae</taxon>
        <taxon>Boletaceae</taxon>
        <taxon>Boletoideae</taxon>
        <taxon>Boletus</taxon>
    </lineage>
</organism>
<feature type="region of interest" description="Disordered" evidence="1">
    <location>
        <begin position="173"/>
        <end position="229"/>
    </location>
</feature>
<proteinExistence type="predicted"/>
<protein>
    <submittedName>
        <fullName evidence="2">Uncharacterized protein</fullName>
    </submittedName>
</protein>
<evidence type="ECO:0000313" key="3">
    <source>
        <dbReference type="Proteomes" id="UP001194468"/>
    </source>
</evidence>
<dbReference type="EMBL" id="WHUW01000018">
    <property type="protein sequence ID" value="KAF8437626.1"/>
    <property type="molecule type" value="Genomic_DNA"/>
</dbReference>
<accession>A0AAD4BQY9</accession>
<name>A0AAD4BQY9_BOLED</name>